<dbReference type="InterPro" id="IPR011604">
    <property type="entry name" value="PDDEXK-like_dom_sf"/>
</dbReference>
<accession>A0A9X1MNM8</accession>
<dbReference type="AlphaFoldDB" id="A0A9X1MNM8"/>
<organism evidence="2 3">
    <name type="scientific">Blastopirellula sediminis</name>
    <dbReference type="NCBI Taxonomy" id="2894196"/>
    <lineage>
        <taxon>Bacteria</taxon>
        <taxon>Pseudomonadati</taxon>
        <taxon>Planctomycetota</taxon>
        <taxon>Planctomycetia</taxon>
        <taxon>Pirellulales</taxon>
        <taxon>Pirellulaceae</taxon>
        <taxon>Blastopirellula</taxon>
    </lineage>
</organism>
<gene>
    <name evidence="2" type="ORF">LOC68_19000</name>
</gene>
<dbReference type="Proteomes" id="UP001139103">
    <property type="component" value="Unassembled WGS sequence"/>
</dbReference>
<evidence type="ECO:0000259" key="1">
    <source>
        <dbReference type="Pfam" id="PF12705"/>
    </source>
</evidence>
<protein>
    <submittedName>
        <fullName evidence="2">PD-(D/E)XK nuclease family protein</fullName>
    </submittedName>
</protein>
<reference evidence="2" key="1">
    <citation type="submission" date="2021-11" db="EMBL/GenBank/DDBJ databases">
        <title>Genome sequence.</title>
        <authorList>
            <person name="Sun Q."/>
        </authorList>
    </citation>
    <scope>NUCLEOTIDE SEQUENCE</scope>
    <source>
        <strain evidence="2">JC732</strain>
    </source>
</reference>
<comment type="caution">
    <text evidence="2">The sequence shown here is derived from an EMBL/GenBank/DDBJ whole genome shotgun (WGS) entry which is preliminary data.</text>
</comment>
<feature type="domain" description="PD-(D/E)XK endonuclease-like" evidence="1">
    <location>
        <begin position="8"/>
        <end position="200"/>
    </location>
</feature>
<sequence>MAGNPIPDHDTLLAVFWDEWRDRNEEAEIRFGKSEDVNSVAKLADRILTEFRQSDLAVPHGKILGVEEQLRGELIPGVPDLLARIDLIVEAEDHVTITDLKTSRSRWSNDQAEDSGEQLLLYSELVRWLVPGKEVRLEFAVITKAEKPVAERHPVTYDPERIDRTKRIVERVWRSIQADHFYPSPSPIACGGCPFRQPCREWKG</sequence>
<evidence type="ECO:0000313" key="2">
    <source>
        <dbReference type="EMBL" id="MCC9630488.1"/>
    </source>
</evidence>
<dbReference type="InterPro" id="IPR038726">
    <property type="entry name" value="PDDEXK_AddAB-type"/>
</dbReference>
<dbReference type="Pfam" id="PF12705">
    <property type="entry name" value="PDDEXK_1"/>
    <property type="match status" value="1"/>
</dbReference>
<name>A0A9X1MNM8_9BACT</name>
<keyword evidence="3" id="KW-1185">Reference proteome</keyword>
<dbReference type="Gene3D" id="3.90.320.10">
    <property type="match status" value="1"/>
</dbReference>
<evidence type="ECO:0000313" key="3">
    <source>
        <dbReference type="Proteomes" id="UP001139103"/>
    </source>
</evidence>
<dbReference type="RefSeq" id="WP_230221668.1">
    <property type="nucleotide sequence ID" value="NZ_JAJKFT010000010.1"/>
</dbReference>
<proteinExistence type="predicted"/>
<dbReference type="EMBL" id="JAJKFT010000010">
    <property type="protein sequence ID" value="MCC9630488.1"/>
    <property type="molecule type" value="Genomic_DNA"/>
</dbReference>